<dbReference type="InterPro" id="IPR036770">
    <property type="entry name" value="Ankyrin_rpt-contain_sf"/>
</dbReference>
<gene>
    <name evidence="7" type="ORF">FF38_08720</name>
</gene>
<feature type="compositionally biased region" description="Low complexity" evidence="6">
    <location>
        <begin position="1128"/>
        <end position="1145"/>
    </location>
</feature>
<evidence type="ECO:0000256" key="6">
    <source>
        <dbReference type="SAM" id="MobiDB-lite"/>
    </source>
</evidence>
<keyword evidence="1" id="KW-0677">Repeat</keyword>
<feature type="repeat" description="ANK" evidence="4">
    <location>
        <begin position="1309"/>
        <end position="1331"/>
    </location>
</feature>
<dbReference type="Proteomes" id="UP000037069">
    <property type="component" value="Unassembled WGS sequence"/>
</dbReference>
<feature type="repeat" description="ANK" evidence="4">
    <location>
        <begin position="1381"/>
        <end position="1413"/>
    </location>
</feature>
<feature type="region of interest" description="Disordered" evidence="6">
    <location>
        <begin position="1124"/>
        <end position="1158"/>
    </location>
</feature>
<feature type="region of interest" description="Disordered" evidence="6">
    <location>
        <begin position="1171"/>
        <end position="1212"/>
    </location>
</feature>
<feature type="region of interest" description="Disordered" evidence="6">
    <location>
        <begin position="323"/>
        <end position="344"/>
    </location>
</feature>
<dbReference type="EMBL" id="JRES01000171">
    <property type="protein sequence ID" value="KNC33649.1"/>
    <property type="molecule type" value="Genomic_DNA"/>
</dbReference>
<evidence type="ECO:0000256" key="3">
    <source>
        <dbReference type="ARBA" id="ARBA00023054"/>
    </source>
</evidence>
<reference evidence="7 8" key="1">
    <citation type="journal article" date="2015" name="Nat. Commun.">
        <title>Lucilia cuprina genome unlocks parasitic fly biology to underpin future interventions.</title>
        <authorList>
            <person name="Anstead C.A."/>
            <person name="Korhonen P.K."/>
            <person name="Young N.D."/>
            <person name="Hall R.S."/>
            <person name="Jex A.R."/>
            <person name="Murali S.C."/>
            <person name="Hughes D.S."/>
            <person name="Lee S.F."/>
            <person name="Perry T."/>
            <person name="Stroehlein A.J."/>
            <person name="Ansell B.R."/>
            <person name="Breugelmans B."/>
            <person name="Hofmann A."/>
            <person name="Qu J."/>
            <person name="Dugan S."/>
            <person name="Lee S.L."/>
            <person name="Chao H."/>
            <person name="Dinh H."/>
            <person name="Han Y."/>
            <person name="Doddapaneni H.V."/>
            <person name="Worley K.C."/>
            <person name="Muzny D.M."/>
            <person name="Ioannidis P."/>
            <person name="Waterhouse R.M."/>
            <person name="Zdobnov E.M."/>
            <person name="James P.J."/>
            <person name="Bagnall N.H."/>
            <person name="Kotze A.C."/>
            <person name="Gibbs R.A."/>
            <person name="Richards S."/>
            <person name="Batterham P."/>
            <person name="Gasser R.B."/>
        </authorList>
    </citation>
    <scope>NUCLEOTIDE SEQUENCE [LARGE SCALE GENOMIC DNA]</scope>
    <source>
        <strain evidence="7 8">LS</strain>
        <tissue evidence="7">Full body</tissue>
    </source>
</reference>
<dbReference type="PRINTS" id="PR01415">
    <property type="entry name" value="ANKYRIN"/>
</dbReference>
<keyword evidence="8" id="KW-1185">Reference proteome</keyword>
<feature type="compositionally biased region" description="Basic and acidic residues" evidence="6">
    <location>
        <begin position="1184"/>
        <end position="1198"/>
    </location>
</feature>
<dbReference type="InterPro" id="IPR002110">
    <property type="entry name" value="Ankyrin_rpt"/>
</dbReference>
<accession>A0A0L0CQD5</accession>
<keyword evidence="3 5" id="KW-0175">Coiled coil</keyword>
<sequence>MLPRIIKTVHTEERNVFNVSSILALNKRFYWVFFASCYNSGECFLNEQFQRKKRKKLEQVITKKPSDFLCIVLKSASAVVIFFVEPKSGLILKKKIQIKSSSQPVSSRIIFGRDTTILPLSLVLRSQRAFSESNGNLPQYANVRSCNCCPYGYHIDLDFVRYCESLANAKPSEEELQRRSRRRSRKSMEFMLGLDSIFDQWDSSDRQQTLTELPQENELDSPYQTLQRTPSFTSTPYQYQQPLRQRSSSVPRFTYGSQTSNYPRSESPFGTASSTCSSYRGAESDVPYPMRKPAVSPPETKAFLHDALDEVCSDFERTLERASMKRKKAGQRDDSGGGDLIGGRITKPGLNNYFSMDRNNNFPKAMSYSYQERPRNGGWSWDSVNYVTRDSCVTGNKSPRASSIYSKTLPFQQKLSPAEQQYESYVKATVAANAKSPVEELLSPPTPPPRRHTLTAKLSLTSPPTALTSTDSAQSPGSDKILSSCLSSPIKEAGVVATTAAAASATSTDAQTLFNIRQQMALSLKRMKDLEEQVKSIPDLQSELSQLREEKQRLQQTVKSKEEELQKAKEATRFSSSPSPVLSPKITSPVQFQPQRVSPISLESMGARMQSNNKKSPILKRDVGTMCSKQTTRDIAVGSPIPVQKTQRDVGCNAAVTKNITENLYTKTEVEERIRMSIHQHEEEKKLARLKDLISVGTQMYVAKKDTKDSGAQTKAEKPVQKHNVSVMAQPATRESYTNCKPDVRTVGCSNDRVSDVLCEKCLVTKRTVACATDDETKGETAKTVSLKLLDMPARSNTFSLGDNEKLNIAKKTIGTQYTPIVQHSAGSQTTAVQQHSVGLQFAPQQQNTSTQFELYTVARQTDTRDLIRLCTSQTNTEEIAPPTPVKEEKPEPVKPILHTKGCNTEIKNFKDYGVNTQPTVTTNSTSCNTEEIHKRDIACGDIVKPHISIACADNYCDSCKDAIKNLAKDFSKVLASPLPTRAAESKIPRPKNLPSPSPVRRQFSRQNTYTVTPSPTPSPVSEKRNMASSLQEKSSSSSAAFHQLESSGESQSFITEPVTLSAITTQKPQTTTTIGATTAEEKLASSSNSSPEGSPQRKSLYDLSKLGDNELIVREETRISISWSRDNSPAPTPSSAAANANKNPSTEEEKLKAQEEPSLAAAVCAKEISQGARKKTLPSPLKSSHESKNKTETPQKEAEEETVQKPLPSKALLQKIAMKETEPRKKITPPKEMLVALKAINNSLLKKLGSKPISSLSLKNYKQTIQQEWFRLSSSENADPHEVEDYLDCFEDLSVPLLEYCVNMVDANGNTAMHYAVSHGNFDVVSILLDSKVCNVNQMNNAGYTSVMLVSLAKLKNAEHRTVVERLFQMADVNIRAKKHCQTALMLAVSHGNLEMVQLLLAAGADINIQDEDGSTALMCAAEHGRSDIVKHLLTHPDCDSLIQDVDGSTAFKIAWQAGHRDIGIFLYVHEQMLRSKMPNRGENLTLKRSPPATSPRYTHKRQPSK</sequence>
<proteinExistence type="predicted"/>
<dbReference type="GO" id="GO:0030837">
    <property type="term" value="P:negative regulation of actin filament polymerization"/>
    <property type="evidence" value="ECO:0007669"/>
    <property type="project" value="InterPro"/>
</dbReference>
<feature type="region of interest" description="Disordered" evidence="6">
    <location>
        <begin position="1480"/>
        <end position="1507"/>
    </location>
</feature>
<dbReference type="PROSITE" id="PS50088">
    <property type="entry name" value="ANK_REPEAT"/>
    <property type="match status" value="2"/>
</dbReference>
<dbReference type="Pfam" id="PF12796">
    <property type="entry name" value="Ank_2"/>
    <property type="match status" value="2"/>
</dbReference>
<dbReference type="InterPro" id="IPR047184">
    <property type="entry name" value="KANK1-4"/>
</dbReference>
<name>A0A0L0CQD5_LUCCU</name>
<feature type="compositionally biased region" description="Low complexity" evidence="6">
    <location>
        <begin position="458"/>
        <end position="473"/>
    </location>
</feature>
<dbReference type="FunFam" id="1.25.40.20:FF:000243">
    <property type="entry name" value="Uncharacterized protein, isoform D"/>
    <property type="match status" value="1"/>
</dbReference>
<dbReference type="Gene3D" id="1.25.40.20">
    <property type="entry name" value="Ankyrin repeat-containing domain"/>
    <property type="match status" value="1"/>
</dbReference>
<organism evidence="7 8">
    <name type="scientific">Lucilia cuprina</name>
    <name type="common">Green bottle fly</name>
    <name type="synonym">Australian sheep blowfly</name>
    <dbReference type="NCBI Taxonomy" id="7375"/>
    <lineage>
        <taxon>Eukaryota</taxon>
        <taxon>Metazoa</taxon>
        <taxon>Ecdysozoa</taxon>
        <taxon>Arthropoda</taxon>
        <taxon>Hexapoda</taxon>
        <taxon>Insecta</taxon>
        <taxon>Pterygota</taxon>
        <taxon>Neoptera</taxon>
        <taxon>Endopterygota</taxon>
        <taxon>Diptera</taxon>
        <taxon>Brachycera</taxon>
        <taxon>Muscomorpha</taxon>
        <taxon>Oestroidea</taxon>
        <taxon>Calliphoridae</taxon>
        <taxon>Luciliinae</taxon>
        <taxon>Lucilia</taxon>
    </lineage>
</organism>
<dbReference type="GO" id="GO:0005856">
    <property type="term" value="C:cytoskeleton"/>
    <property type="evidence" value="ECO:0007669"/>
    <property type="project" value="TreeGrafter"/>
</dbReference>
<dbReference type="PANTHER" id="PTHR24168">
    <property type="entry name" value="KN MOTIF AND ANKYRIN REPEAT DOMAIN-CONTAINING"/>
    <property type="match status" value="1"/>
</dbReference>
<protein>
    <submittedName>
        <fullName evidence="7">Uncharacterized protein</fullName>
    </submittedName>
</protein>
<dbReference type="SMART" id="SM00248">
    <property type="entry name" value="ANK"/>
    <property type="match status" value="3"/>
</dbReference>
<dbReference type="STRING" id="7375.A0A0L0CQD5"/>
<keyword evidence="2 4" id="KW-0040">ANK repeat</keyword>
<evidence type="ECO:0000313" key="7">
    <source>
        <dbReference type="EMBL" id="KNC33649.1"/>
    </source>
</evidence>
<dbReference type="SUPFAM" id="SSF48403">
    <property type="entry name" value="Ankyrin repeat"/>
    <property type="match status" value="1"/>
</dbReference>
<feature type="compositionally biased region" description="Basic and acidic residues" evidence="6">
    <location>
        <begin position="1146"/>
        <end position="1156"/>
    </location>
</feature>
<feature type="region of interest" description="Disordered" evidence="6">
    <location>
        <begin position="706"/>
        <end position="725"/>
    </location>
</feature>
<feature type="coiled-coil region" evidence="5">
    <location>
        <begin position="513"/>
        <end position="571"/>
    </location>
</feature>
<evidence type="ECO:0000256" key="1">
    <source>
        <dbReference type="ARBA" id="ARBA00022737"/>
    </source>
</evidence>
<feature type="region of interest" description="Disordered" evidence="6">
    <location>
        <begin position="437"/>
        <end position="480"/>
    </location>
</feature>
<evidence type="ECO:0000256" key="4">
    <source>
        <dbReference type="PROSITE-ProRule" id="PRU00023"/>
    </source>
</evidence>
<dbReference type="Pfam" id="PF12075">
    <property type="entry name" value="KN_motif"/>
    <property type="match status" value="1"/>
</dbReference>
<dbReference type="InterPro" id="IPR021939">
    <property type="entry name" value="KN_motif"/>
</dbReference>
<evidence type="ECO:0000256" key="5">
    <source>
        <dbReference type="SAM" id="Coils"/>
    </source>
</evidence>
<dbReference type="OrthoDB" id="5406014at2759"/>
<evidence type="ECO:0000256" key="2">
    <source>
        <dbReference type="ARBA" id="ARBA00023043"/>
    </source>
</evidence>
<feature type="compositionally biased region" description="Polar residues" evidence="6">
    <location>
        <begin position="222"/>
        <end position="276"/>
    </location>
</feature>
<feature type="compositionally biased region" description="Low complexity" evidence="6">
    <location>
        <begin position="1029"/>
        <end position="1048"/>
    </location>
</feature>
<dbReference type="GO" id="GO:0005737">
    <property type="term" value="C:cytoplasm"/>
    <property type="evidence" value="ECO:0007669"/>
    <property type="project" value="TreeGrafter"/>
</dbReference>
<feature type="region of interest" description="Disordered" evidence="6">
    <location>
        <begin position="981"/>
        <end position="1053"/>
    </location>
</feature>
<evidence type="ECO:0000313" key="8">
    <source>
        <dbReference type="Proteomes" id="UP000037069"/>
    </source>
</evidence>
<feature type="region of interest" description="Disordered" evidence="6">
    <location>
        <begin position="1081"/>
        <end position="1103"/>
    </location>
</feature>
<dbReference type="OMA" id="QCGTEQV"/>
<dbReference type="PROSITE" id="PS50297">
    <property type="entry name" value="ANK_REP_REGION"/>
    <property type="match status" value="2"/>
</dbReference>
<feature type="region of interest" description="Disordered" evidence="6">
    <location>
        <begin position="213"/>
        <end position="276"/>
    </location>
</feature>
<dbReference type="PANTHER" id="PTHR24168:SF21">
    <property type="entry name" value="KANK, ISOFORM D"/>
    <property type="match status" value="1"/>
</dbReference>
<feature type="compositionally biased region" description="Basic and acidic residues" evidence="6">
    <location>
        <begin position="706"/>
        <end position="720"/>
    </location>
</feature>
<comment type="caution">
    <text evidence="7">The sequence shown here is derived from an EMBL/GenBank/DDBJ whole genome shotgun (WGS) entry which is preliminary data.</text>
</comment>